<feature type="transmembrane region" description="Helical" evidence="1">
    <location>
        <begin position="57"/>
        <end position="76"/>
    </location>
</feature>
<organism evidence="2 3">
    <name type="scientific">Chitinophaga terrae</name>
    <name type="common">ex Kim and Jung 2007</name>
    <dbReference type="NCBI Taxonomy" id="408074"/>
    <lineage>
        <taxon>Bacteria</taxon>
        <taxon>Pseudomonadati</taxon>
        <taxon>Bacteroidota</taxon>
        <taxon>Chitinophagia</taxon>
        <taxon>Chitinophagales</taxon>
        <taxon>Chitinophagaceae</taxon>
        <taxon>Chitinophaga</taxon>
    </lineage>
</organism>
<keyword evidence="1" id="KW-0812">Transmembrane</keyword>
<protein>
    <submittedName>
        <fullName evidence="2">Uncharacterized protein</fullName>
    </submittedName>
</protein>
<dbReference type="AlphaFoldDB" id="A0A1H4D5Z7"/>
<proteinExistence type="predicted"/>
<evidence type="ECO:0000313" key="2">
    <source>
        <dbReference type="EMBL" id="SEA68195.1"/>
    </source>
</evidence>
<evidence type="ECO:0000256" key="1">
    <source>
        <dbReference type="SAM" id="Phobius"/>
    </source>
</evidence>
<keyword evidence="1" id="KW-0472">Membrane</keyword>
<gene>
    <name evidence="2" type="ORF">SAMN05660909_02990</name>
</gene>
<evidence type="ECO:0000313" key="3">
    <source>
        <dbReference type="Proteomes" id="UP000199656"/>
    </source>
</evidence>
<dbReference type="EMBL" id="FNRL01000012">
    <property type="protein sequence ID" value="SEA68195.1"/>
    <property type="molecule type" value="Genomic_DNA"/>
</dbReference>
<keyword evidence="1" id="KW-1133">Transmembrane helix</keyword>
<dbReference type="STRING" id="408074.SAMN05660909_02990"/>
<dbReference type="Proteomes" id="UP000199656">
    <property type="component" value="Unassembled WGS sequence"/>
</dbReference>
<reference evidence="3" key="1">
    <citation type="submission" date="2016-10" db="EMBL/GenBank/DDBJ databases">
        <authorList>
            <person name="Varghese N."/>
            <person name="Submissions S."/>
        </authorList>
    </citation>
    <scope>NUCLEOTIDE SEQUENCE [LARGE SCALE GENOMIC DNA]</scope>
    <source>
        <strain evidence="3">DSM 23920</strain>
    </source>
</reference>
<name>A0A1H4D5Z7_9BACT</name>
<sequence>MSYIYPGRVKQLDGSYGFISCKDRECRLSFWAEAETGNGKAKWLFAVSPSRFLFLQYYYSLLKLLTGFANAAFTAWKLTVKIAMRVTSNAA</sequence>
<accession>A0A1H4D5Z7</accession>
<keyword evidence="3" id="KW-1185">Reference proteome</keyword>